<accession>A0AAV0JQ98</accession>
<dbReference type="GO" id="GO:0008168">
    <property type="term" value="F:methyltransferase activity"/>
    <property type="evidence" value="ECO:0007669"/>
    <property type="project" value="UniProtKB-KW"/>
</dbReference>
<protein>
    <submittedName>
        <fullName evidence="3">Uncharacterized protein</fullName>
    </submittedName>
</protein>
<keyword evidence="1" id="KW-0489">Methyltransferase</keyword>
<name>A0AAV0JQ98_9ROSI</name>
<evidence type="ECO:0000256" key="1">
    <source>
        <dbReference type="ARBA" id="ARBA00022603"/>
    </source>
</evidence>
<dbReference type="AlphaFoldDB" id="A0AAV0JQ98"/>
<keyword evidence="4" id="KW-1185">Reference proteome</keyword>
<gene>
    <name evidence="3" type="ORF">LITE_LOCUS15406</name>
</gene>
<dbReference type="InterPro" id="IPR029063">
    <property type="entry name" value="SAM-dependent_MTases_sf"/>
</dbReference>
<dbReference type="GO" id="GO:0031167">
    <property type="term" value="P:rRNA methylation"/>
    <property type="evidence" value="ECO:0007669"/>
    <property type="project" value="InterPro"/>
</dbReference>
<evidence type="ECO:0000256" key="2">
    <source>
        <dbReference type="ARBA" id="ARBA00022679"/>
    </source>
</evidence>
<dbReference type="EMBL" id="CAMGYJ010000005">
    <property type="protein sequence ID" value="CAI0412119.1"/>
    <property type="molecule type" value="Genomic_DNA"/>
</dbReference>
<dbReference type="Pfam" id="PF03602">
    <property type="entry name" value="Cons_hypoth95"/>
    <property type="match status" value="1"/>
</dbReference>
<evidence type="ECO:0000313" key="3">
    <source>
        <dbReference type="EMBL" id="CAI0412119.1"/>
    </source>
</evidence>
<evidence type="ECO:0000313" key="4">
    <source>
        <dbReference type="Proteomes" id="UP001154282"/>
    </source>
</evidence>
<comment type="caution">
    <text evidence="3">The sequence shown here is derived from an EMBL/GenBank/DDBJ whole genome shotgun (WGS) entry which is preliminary data.</text>
</comment>
<dbReference type="Proteomes" id="UP001154282">
    <property type="component" value="Unassembled WGS sequence"/>
</dbReference>
<organism evidence="3 4">
    <name type="scientific">Linum tenue</name>
    <dbReference type="NCBI Taxonomy" id="586396"/>
    <lineage>
        <taxon>Eukaryota</taxon>
        <taxon>Viridiplantae</taxon>
        <taxon>Streptophyta</taxon>
        <taxon>Embryophyta</taxon>
        <taxon>Tracheophyta</taxon>
        <taxon>Spermatophyta</taxon>
        <taxon>Magnoliopsida</taxon>
        <taxon>eudicotyledons</taxon>
        <taxon>Gunneridae</taxon>
        <taxon>Pentapetalae</taxon>
        <taxon>rosids</taxon>
        <taxon>fabids</taxon>
        <taxon>Malpighiales</taxon>
        <taxon>Linaceae</taxon>
        <taxon>Linum</taxon>
    </lineage>
</organism>
<keyword evidence="2" id="KW-0808">Transferase</keyword>
<dbReference type="SUPFAM" id="SSF53335">
    <property type="entry name" value="S-adenosyl-L-methionine-dependent methyltransferases"/>
    <property type="match status" value="1"/>
</dbReference>
<dbReference type="InterPro" id="IPR004398">
    <property type="entry name" value="RNA_MeTrfase_RsmD"/>
</dbReference>
<reference evidence="3" key="1">
    <citation type="submission" date="2022-08" db="EMBL/GenBank/DDBJ databases">
        <authorList>
            <person name="Gutierrez-Valencia J."/>
        </authorList>
    </citation>
    <scope>NUCLEOTIDE SEQUENCE</scope>
</reference>
<sequence>MDVRPMMEVVKGSAFDILQAAGGCPASLRPGRWLDLFSGTGSVGIEAISRGCVQAHFVRWIPGLFQMFYNQIWSGLDS</sequence>
<dbReference type="Gene3D" id="3.40.50.150">
    <property type="entry name" value="Vaccinia Virus protein VP39"/>
    <property type="match status" value="1"/>
</dbReference>
<dbReference type="PANTHER" id="PTHR43542:SF1">
    <property type="entry name" value="METHYLTRANSFERASE"/>
    <property type="match status" value="1"/>
</dbReference>
<proteinExistence type="predicted"/>
<dbReference type="PANTHER" id="PTHR43542">
    <property type="entry name" value="METHYLTRANSFERASE"/>
    <property type="match status" value="1"/>
</dbReference>